<sequence>MKILSDNHIHTFYSGENGHAIGTIEEVVKAAIEKGMKEIIISDHGPGHKFYGYKICRMNEVRKEIDRLNGKYPQINILYGTEANVMGYNGEIDLTDKEKEFLDRISVGFHYGIFNMDIKSFIIFQILNPLSKFIKPLRKYLIRKNTDALINIIKKHNIDIITHPGCKVKLDIYRLAKECEKYGTALEINSSYHDALSYEDLKIALKTNCKFSIGSDSHKPQNIGNFERSLKKIEKYNIYKNRIINLVEE</sequence>
<dbReference type="SMART" id="SM00481">
    <property type="entry name" value="POLIIIAc"/>
    <property type="match status" value="1"/>
</dbReference>
<dbReference type="GO" id="GO:0071978">
    <property type="term" value="P:bacterial-type flagellum-dependent swarming motility"/>
    <property type="evidence" value="ECO:0007669"/>
    <property type="project" value="TreeGrafter"/>
</dbReference>
<dbReference type="PANTHER" id="PTHR36928:SF1">
    <property type="entry name" value="PHOSPHATASE YCDX-RELATED"/>
    <property type="match status" value="1"/>
</dbReference>
<dbReference type="InterPro" id="IPR050243">
    <property type="entry name" value="PHP_phosphatase"/>
</dbReference>
<dbReference type="GO" id="GO:0042578">
    <property type="term" value="F:phosphoric ester hydrolase activity"/>
    <property type="evidence" value="ECO:0007669"/>
    <property type="project" value="TreeGrafter"/>
</dbReference>
<dbReference type="InterPro" id="IPR004013">
    <property type="entry name" value="PHP_dom"/>
</dbReference>
<proteinExistence type="predicted"/>
<reference evidence="2 3" key="1">
    <citation type="submission" date="2024-01" db="EMBL/GenBank/DDBJ databases">
        <title>Complete genome sequence of Citroniella saccharovorans strain M6.X9, isolated from human fecal sample.</title>
        <authorList>
            <person name="Cheng G."/>
            <person name="Westerholm M."/>
            <person name="Schnurer A."/>
        </authorList>
    </citation>
    <scope>NUCLEOTIDE SEQUENCE [LARGE SCALE GENOMIC DNA]</scope>
    <source>
        <strain evidence="2 3">DSM 29873</strain>
    </source>
</reference>
<name>A0AAW9MQS6_9FIRM</name>
<dbReference type="Gene3D" id="3.20.20.140">
    <property type="entry name" value="Metal-dependent hydrolases"/>
    <property type="match status" value="1"/>
</dbReference>
<evidence type="ECO:0000259" key="1">
    <source>
        <dbReference type="SMART" id="SM00481"/>
    </source>
</evidence>
<feature type="domain" description="Polymerase/histidinol phosphatase N-terminal" evidence="1">
    <location>
        <begin position="5"/>
        <end position="87"/>
    </location>
</feature>
<dbReference type="InterPro" id="IPR016195">
    <property type="entry name" value="Pol/histidinol_Pase-like"/>
</dbReference>
<dbReference type="Pfam" id="PF02811">
    <property type="entry name" value="PHP"/>
    <property type="match status" value="1"/>
</dbReference>
<evidence type="ECO:0000313" key="2">
    <source>
        <dbReference type="EMBL" id="MEB3429469.1"/>
    </source>
</evidence>
<keyword evidence="3" id="KW-1185">Reference proteome</keyword>
<dbReference type="PANTHER" id="PTHR36928">
    <property type="entry name" value="PHOSPHATASE YCDX-RELATED"/>
    <property type="match status" value="1"/>
</dbReference>
<dbReference type="InterPro" id="IPR003141">
    <property type="entry name" value="Pol/His_phosphatase_N"/>
</dbReference>
<dbReference type="SUPFAM" id="SSF89550">
    <property type="entry name" value="PHP domain-like"/>
    <property type="match status" value="1"/>
</dbReference>
<comment type="caution">
    <text evidence="2">The sequence shown here is derived from an EMBL/GenBank/DDBJ whole genome shotgun (WGS) entry which is preliminary data.</text>
</comment>
<dbReference type="Proteomes" id="UP001357733">
    <property type="component" value="Unassembled WGS sequence"/>
</dbReference>
<protein>
    <submittedName>
        <fullName evidence="2">PHP domain-containing protein</fullName>
    </submittedName>
</protein>
<accession>A0AAW9MQS6</accession>
<dbReference type="AlphaFoldDB" id="A0AAW9MQS6"/>
<dbReference type="GO" id="GO:0008270">
    <property type="term" value="F:zinc ion binding"/>
    <property type="evidence" value="ECO:0007669"/>
    <property type="project" value="TreeGrafter"/>
</dbReference>
<dbReference type="RefSeq" id="WP_324619655.1">
    <property type="nucleotide sequence ID" value="NZ_JAYKOT010000003.1"/>
</dbReference>
<dbReference type="GO" id="GO:0005829">
    <property type="term" value="C:cytosol"/>
    <property type="evidence" value="ECO:0007669"/>
    <property type="project" value="TreeGrafter"/>
</dbReference>
<dbReference type="EMBL" id="JAYKOT010000003">
    <property type="protein sequence ID" value="MEB3429469.1"/>
    <property type="molecule type" value="Genomic_DNA"/>
</dbReference>
<organism evidence="2 3">
    <name type="scientific">Citroniella saccharovorans</name>
    <dbReference type="NCBI Taxonomy" id="2053367"/>
    <lineage>
        <taxon>Bacteria</taxon>
        <taxon>Bacillati</taxon>
        <taxon>Bacillota</taxon>
        <taxon>Tissierellia</taxon>
        <taxon>Tissierellales</taxon>
        <taxon>Peptoniphilaceae</taxon>
        <taxon>Citroniella</taxon>
    </lineage>
</organism>
<gene>
    <name evidence="2" type="ORF">VLK81_05505</name>
</gene>
<evidence type="ECO:0000313" key="3">
    <source>
        <dbReference type="Proteomes" id="UP001357733"/>
    </source>
</evidence>